<evidence type="ECO:0000256" key="7">
    <source>
        <dbReference type="ARBA" id="ARBA00022723"/>
    </source>
</evidence>
<dbReference type="CDD" id="cd06583">
    <property type="entry name" value="PGRP"/>
    <property type="match status" value="1"/>
</dbReference>
<dbReference type="NCBIfam" id="NF008758">
    <property type="entry name" value="PRK11789.1"/>
    <property type="match status" value="1"/>
</dbReference>
<dbReference type="Pfam" id="PF01510">
    <property type="entry name" value="Amidase_2"/>
    <property type="match status" value="1"/>
</dbReference>
<reference evidence="14 15" key="1">
    <citation type="submission" date="2024-03" db="EMBL/GenBank/DDBJ databases">
        <title>Community enrichment and isolation of bacterial strains for fucoidan degradation.</title>
        <authorList>
            <person name="Sichert A."/>
        </authorList>
    </citation>
    <scope>NUCLEOTIDE SEQUENCE [LARGE SCALE GENOMIC DNA]</scope>
    <source>
        <strain evidence="14 15">AS76</strain>
    </source>
</reference>
<dbReference type="EC" id="3.5.1.28" evidence="5"/>
<keyword evidence="6" id="KW-0963">Cytoplasm</keyword>
<evidence type="ECO:0000256" key="6">
    <source>
        <dbReference type="ARBA" id="ARBA00022490"/>
    </source>
</evidence>
<evidence type="ECO:0000256" key="11">
    <source>
        <dbReference type="ARBA" id="ARBA00039257"/>
    </source>
</evidence>
<comment type="subcellular location">
    <subcellularLocation>
        <location evidence="3">Cytoplasm</location>
    </subcellularLocation>
</comment>
<dbReference type="EMBL" id="JBBMRA010000001">
    <property type="protein sequence ID" value="MEM5535002.1"/>
    <property type="molecule type" value="Genomic_DNA"/>
</dbReference>
<evidence type="ECO:0000313" key="14">
    <source>
        <dbReference type="EMBL" id="MEM5535002.1"/>
    </source>
</evidence>
<dbReference type="SUPFAM" id="SSF55846">
    <property type="entry name" value="N-acetylmuramoyl-L-alanine amidase-like"/>
    <property type="match status" value="1"/>
</dbReference>
<evidence type="ECO:0000256" key="3">
    <source>
        <dbReference type="ARBA" id="ARBA00004496"/>
    </source>
</evidence>
<evidence type="ECO:0000256" key="10">
    <source>
        <dbReference type="ARBA" id="ARBA00023316"/>
    </source>
</evidence>
<keyword evidence="9" id="KW-0862">Zinc</keyword>
<dbReference type="PANTHER" id="PTHR30417">
    <property type="entry name" value="N-ACETYLMURAMOYL-L-ALANINE AMIDASE AMID"/>
    <property type="match status" value="1"/>
</dbReference>
<dbReference type="InterPro" id="IPR036505">
    <property type="entry name" value="Amidase/PGRP_sf"/>
</dbReference>
<evidence type="ECO:0000256" key="2">
    <source>
        <dbReference type="ARBA" id="ARBA00001947"/>
    </source>
</evidence>
<keyword evidence="8 14" id="KW-0378">Hydrolase</keyword>
<evidence type="ECO:0000256" key="12">
    <source>
        <dbReference type="ARBA" id="ARBA00042615"/>
    </source>
</evidence>
<dbReference type="SMART" id="SM00644">
    <property type="entry name" value="Ami_2"/>
    <property type="match status" value="1"/>
</dbReference>
<accession>A0ABU9TP27</accession>
<dbReference type="Gene3D" id="3.40.80.10">
    <property type="entry name" value="Peptidoglycan recognition protein-like"/>
    <property type="match status" value="1"/>
</dbReference>
<evidence type="ECO:0000256" key="9">
    <source>
        <dbReference type="ARBA" id="ARBA00022833"/>
    </source>
</evidence>
<evidence type="ECO:0000259" key="13">
    <source>
        <dbReference type="SMART" id="SM00644"/>
    </source>
</evidence>
<evidence type="ECO:0000256" key="1">
    <source>
        <dbReference type="ARBA" id="ARBA00001561"/>
    </source>
</evidence>
<dbReference type="InterPro" id="IPR051206">
    <property type="entry name" value="NAMLAA_amidase_2"/>
</dbReference>
<name>A0ABU9TP27_9GAMM</name>
<comment type="similarity">
    <text evidence="4">Belongs to the N-acetylmuramoyl-L-alanine amidase 2 family.</text>
</comment>
<evidence type="ECO:0000313" key="15">
    <source>
        <dbReference type="Proteomes" id="UP001449225"/>
    </source>
</evidence>
<dbReference type="PANTHER" id="PTHR30417:SF4">
    <property type="entry name" value="1,6-ANHYDRO-N-ACETYLMURAMYL-L-ALANINE AMIDASE AMPD"/>
    <property type="match status" value="1"/>
</dbReference>
<comment type="caution">
    <text evidence="14">The sequence shown here is derived from an EMBL/GenBank/DDBJ whole genome shotgun (WGS) entry which is preliminary data.</text>
</comment>
<keyword evidence="7" id="KW-0479">Metal-binding</keyword>
<feature type="domain" description="N-acetylmuramoyl-L-alanine amidase" evidence="13">
    <location>
        <begin position="19"/>
        <end position="170"/>
    </location>
</feature>
<protein>
    <recommendedName>
        <fullName evidence="11">1,6-anhydro-N-acetylmuramyl-L-alanine amidase AmpD</fullName>
        <ecNumber evidence="5">3.5.1.28</ecNumber>
    </recommendedName>
    <alternativeName>
        <fullName evidence="12">N-acetylmuramoyl-L-alanine amidase</fullName>
    </alternativeName>
</protein>
<dbReference type="RefSeq" id="WP_342853456.1">
    <property type="nucleotide sequence ID" value="NZ_JBBMRA010000001.1"/>
</dbReference>
<evidence type="ECO:0000256" key="4">
    <source>
        <dbReference type="ARBA" id="ARBA00007553"/>
    </source>
</evidence>
<evidence type="ECO:0000256" key="8">
    <source>
        <dbReference type="ARBA" id="ARBA00022801"/>
    </source>
</evidence>
<organism evidence="14 15">
    <name type="scientific">Neptuniibacter pectenicola</name>
    <dbReference type="NCBI Taxonomy" id="1806669"/>
    <lineage>
        <taxon>Bacteria</taxon>
        <taxon>Pseudomonadati</taxon>
        <taxon>Pseudomonadota</taxon>
        <taxon>Gammaproteobacteria</taxon>
        <taxon>Oceanospirillales</taxon>
        <taxon>Oceanospirillaceae</taxon>
        <taxon>Neptuniibacter</taxon>
    </lineage>
</organism>
<evidence type="ECO:0000256" key="5">
    <source>
        <dbReference type="ARBA" id="ARBA00011901"/>
    </source>
</evidence>
<dbReference type="GO" id="GO:0008745">
    <property type="term" value="F:N-acetylmuramoyl-L-alanine amidase activity"/>
    <property type="evidence" value="ECO:0007669"/>
    <property type="project" value="UniProtKB-EC"/>
</dbReference>
<keyword evidence="10" id="KW-0961">Cell wall biogenesis/degradation</keyword>
<proteinExistence type="inferred from homology"/>
<dbReference type="Proteomes" id="UP001449225">
    <property type="component" value="Unassembled WGS sequence"/>
</dbReference>
<comment type="cofactor">
    <cofactor evidence="2">
        <name>Zn(2+)</name>
        <dbReference type="ChEBI" id="CHEBI:29105"/>
    </cofactor>
</comment>
<gene>
    <name evidence="14" type="primary">ampD</name>
    <name evidence="14" type="ORF">WNY58_01235</name>
</gene>
<sequence length="194" mass="21656">MMVVKNENDGLLGVDTLLSPNFNERPEAAIVSLLVVHNISLPPGQYGGGYVEQFFTNQLPINDDPFFQEIKDLQVSAHLLIERTGRVVQFVPLHKRAWHAGVSCYQGVPNCNDFSIGIELEGTDVEPYTPEQYAQLVELAIAIQAEFPAITNERIVGHSDIAPSRKTDPGPAFDWGYFYSVLSARQLDREKARQ</sequence>
<keyword evidence="15" id="KW-1185">Reference proteome</keyword>
<comment type="catalytic activity">
    <reaction evidence="1">
        <text>Hydrolyzes the link between N-acetylmuramoyl residues and L-amino acid residues in certain cell-wall glycopeptides.</text>
        <dbReference type="EC" id="3.5.1.28"/>
    </reaction>
</comment>
<dbReference type="InterPro" id="IPR002502">
    <property type="entry name" value="Amidase_domain"/>
</dbReference>